<evidence type="ECO:0000313" key="6">
    <source>
        <dbReference type="Proteomes" id="UP000619457"/>
    </source>
</evidence>
<name>A0A918PQ72_9BACT</name>
<feature type="domain" description="YaiO beta-barrel" evidence="4">
    <location>
        <begin position="163"/>
        <end position="343"/>
    </location>
</feature>
<dbReference type="InterPro" id="IPR051012">
    <property type="entry name" value="CellSynth/LPSAsmb/PSIAsmb"/>
</dbReference>
<evidence type="ECO:0000256" key="3">
    <source>
        <dbReference type="PROSITE-ProRule" id="PRU00339"/>
    </source>
</evidence>
<keyword evidence="2 3" id="KW-0802">TPR repeat</keyword>
<feature type="repeat" description="TPR" evidence="3">
    <location>
        <begin position="45"/>
        <end position="78"/>
    </location>
</feature>
<protein>
    <recommendedName>
        <fullName evidence="4">YaiO beta-barrel domain-containing protein</fullName>
    </recommendedName>
</protein>
<dbReference type="AlphaFoldDB" id="A0A918PQ72"/>
<sequence>MFAQSSANVNTDSLLHEAFASIQQENYSLAEKQAKLALAIAPDYLDYYLILGRVYASRNQADSARYCYNKVIKEIPDYEDAYIYWTNLEVQEEQWEEAGKLTDQGIALFPDQIWFYNKRALVYQQEGELEEEVAFLETVQPLFPDHSSFRQRINFLQGRLTSDRIGLQYSLTAFDRDGVGPWHLAGLQYIRERKWGSLIGRLSWAQRMSDGEVLLSGWQYEIESYIIMNDNNYSYADLALSADDVFPNYRIAYSWFHNYDKGWESELGGRLTGVGSNSTASTIFSGIAGVGKYVGNSWLNLRSSLNFQNDNLYPAFTATWRYYWDTRFDYFTLFGGYGTSPDERTVANQLEYRIALDSYRAGIGYYRLLGDHYQIGLQFMYNNQEYIEDNFQNEYESYLLLQYRF</sequence>
<dbReference type="InterPro" id="IPR019734">
    <property type="entry name" value="TPR_rpt"/>
</dbReference>
<evidence type="ECO:0000256" key="2">
    <source>
        <dbReference type="ARBA" id="ARBA00022803"/>
    </source>
</evidence>
<proteinExistence type="predicted"/>
<comment type="caution">
    <text evidence="5">The sequence shown here is derived from an EMBL/GenBank/DDBJ whole genome shotgun (WGS) entry which is preliminary data.</text>
</comment>
<gene>
    <name evidence="5" type="ORF">GCM10007049_07670</name>
</gene>
<dbReference type="Proteomes" id="UP000619457">
    <property type="component" value="Unassembled WGS sequence"/>
</dbReference>
<dbReference type="PANTHER" id="PTHR45586">
    <property type="entry name" value="TPR REPEAT-CONTAINING PROTEIN PA4667"/>
    <property type="match status" value="1"/>
</dbReference>
<dbReference type="Gene3D" id="1.25.40.10">
    <property type="entry name" value="Tetratricopeptide repeat domain"/>
    <property type="match status" value="1"/>
</dbReference>
<dbReference type="PROSITE" id="PS50005">
    <property type="entry name" value="TPR"/>
    <property type="match status" value="1"/>
</dbReference>
<dbReference type="Pfam" id="PF19413">
    <property type="entry name" value="YaiO"/>
    <property type="match status" value="1"/>
</dbReference>
<evidence type="ECO:0000256" key="1">
    <source>
        <dbReference type="ARBA" id="ARBA00022737"/>
    </source>
</evidence>
<evidence type="ECO:0000313" key="5">
    <source>
        <dbReference type="EMBL" id="GGZ17545.1"/>
    </source>
</evidence>
<dbReference type="PANTHER" id="PTHR45586:SF1">
    <property type="entry name" value="LIPOPOLYSACCHARIDE ASSEMBLY PROTEIN B"/>
    <property type="match status" value="1"/>
</dbReference>
<accession>A0A918PQ72</accession>
<dbReference type="InterPro" id="IPR030887">
    <property type="entry name" value="Beta-barrel_YaiO"/>
</dbReference>
<evidence type="ECO:0000259" key="4">
    <source>
        <dbReference type="Pfam" id="PF19413"/>
    </source>
</evidence>
<reference evidence="5" key="1">
    <citation type="journal article" date="2014" name="Int. J. Syst. Evol. Microbiol.">
        <title>Complete genome sequence of Corynebacterium casei LMG S-19264T (=DSM 44701T), isolated from a smear-ripened cheese.</title>
        <authorList>
            <consortium name="US DOE Joint Genome Institute (JGI-PGF)"/>
            <person name="Walter F."/>
            <person name="Albersmeier A."/>
            <person name="Kalinowski J."/>
            <person name="Ruckert C."/>
        </authorList>
    </citation>
    <scope>NUCLEOTIDE SEQUENCE</scope>
    <source>
        <strain evidence="5">KCTC 12368</strain>
    </source>
</reference>
<reference evidence="5" key="2">
    <citation type="submission" date="2020-09" db="EMBL/GenBank/DDBJ databases">
        <authorList>
            <person name="Sun Q."/>
            <person name="Kim S."/>
        </authorList>
    </citation>
    <scope>NUCLEOTIDE SEQUENCE</scope>
    <source>
        <strain evidence="5">KCTC 12368</strain>
    </source>
</reference>
<dbReference type="SUPFAM" id="SSF48452">
    <property type="entry name" value="TPR-like"/>
    <property type="match status" value="1"/>
</dbReference>
<keyword evidence="6" id="KW-1185">Reference proteome</keyword>
<organism evidence="5 6">
    <name type="scientific">Echinicola pacifica</name>
    <dbReference type="NCBI Taxonomy" id="346377"/>
    <lineage>
        <taxon>Bacteria</taxon>
        <taxon>Pseudomonadati</taxon>
        <taxon>Bacteroidota</taxon>
        <taxon>Cytophagia</taxon>
        <taxon>Cytophagales</taxon>
        <taxon>Cyclobacteriaceae</taxon>
        <taxon>Echinicola</taxon>
    </lineage>
</organism>
<dbReference type="NCBIfam" id="TIGR04390">
    <property type="entry name" value="OMP_YaiO_dom"/>
    <property type="match status" value="1"/>
</dbReference>
<dbReference type="InterPro" id="IPR011990">
    <property type="entry name" value="TPR-like_helical_dom_sf"/>
</dbReference>
<keyword evidence="1" id="KW-0677">Repeat</keyword>
<dbReference type="EMBL" id="BMWX01000001">
    <property type="protein sequence ID" value="GGZ17545.1"/>
    <property type="molecule type" value="Genomic_DNA"/>
</dbReference>
<dbReference type="SMART" id="SM00028">
    <property type="entry name" value="TPR"/>
    <property type="match status" value="3"/>
</dbReference>